<dbReference type="EMBL" id="JABCKI010000642">
    <property type="protein sequence ID" value="KAG5649911.1"/>
    <property type="molecule type" value="Genomic_DNA"/>
</dbReference>
<evidence type="ECO:0000313" key="1">
    <source>
        <dbReference type="EMBL" id="KAG5649911.1"/>
    </source>
</evidence>
<dbReference type="AlphaFoldDB" id="A0A9P7GH57"/>
<comment type="caution">
    <text evidence="1">The sequence shown here is derived from an EMBL/GenBank/DDBJ whole genome shotgun (WGS) entry which is preliminary data.</text>
</comment>
<sequence length="389" mass="43682">MVVPVILSLDKTNLTSFSGNKQAYPVYIGIGTKNHQIRCQPSSHVMLLIGYIPVSKLECFSAKKQSIAGFQLFHNCMQTIVKPLVEAGKNGVRMNCADGFVHMAYPILAAYVANYPEQCLVTCCKENSCPKCTVTPKQCGDSVHSILRDPDKTLQTLAAQSRGHEPTEFVQHSLCPINPFWKDLPHCNIFACITPGILHQLHNGVFKDHIVSWASEAMGGGHQDEIDRHFCAMTPHTTLWHFEKGISLTSQWTGMELKNMEKVFLGVLANTTDPKVVRAVRGILDFIYYAHFEVHTDESLAHLDTAWVTFHENKEIFEELEIRTHFNISKLHNIKHYVDLIRTLGAAAGFSTEATNDETRTPLGAAHNKNPNQAVLEKGESTRYGRWWL</sequence>
<proteinExistence type="predicted"/>
<dbReference type="InterPro" id="IPR041078">
    <property type="entry name" value="Plavaka"/>
</dbReference>
<reference evidence="1" key="2">
    <citation type="submission" date="2021-10" db="EMBL/GenBank/DDBJ databases">
        <title>Phylogenomics reveals ancestral predisposition of the termite-cultivated fungus Termitomyces towards a domesticated lifestyle.</title>
        <authorList>
            <person name="Auxier B."/>
            <person name="Grum-Grzhimaylo A."/>
            <person name="Cardenas M.E."/>
            <person name="Lodge J.D."/>
            <person name="Laessoe T."/>
            <person name="Pedersen O."/>
            <person name="Smith M.E."/>
            <person name="Kuyper T.W."/>
            <person name="Franco-Molano E.A."/>
            <person name="Baroni T.J."/>
            <person name="Aanen D.K."/>
        </authorList>
    </citation>
    <scope>NUCLEOTIDE SEQUENCE</scope>
    <source>
        <strain evidence="1">D49</strain>
    </source>
</reference>
<name>A0A9P7GH57_9AGAR</name>
<dbReference type="Pfam" id="PF18759">
    <property type="entry name" value="Plavaka"/>
    <property type="match status" value="1"/>
</dbReference>
<reference evidence="1" key="1">
    <citation type="submission" date="2021-02" db="EMBL/GenBank/DDBJ databases">
        <authorList>
            <person name="Nieuwenhuis M."/>
            <person name="Van De Peppel L.J.J."/>
        </authorList>
    </citation>
    <scope>NUCLEOTIDE SEQUENCE</scope>
    <source>
        <strain evidence="1">D49</strain>
    </source>
</reference>
<organism evidence="1 2">
    <name type="scientific">Sphagnurus paluster</name>
    <dbReference type="NCBI Taxonomy" id="117069"/>
    <lineage>
        <taxon>Eukaryota</taxon>
        <taxon>Fungi</taxon>
        <taxon>Dikarya</taxon>
        <taxon>Basidiomycota</taxon>
        <taxon>Agaricomycotina</taxon>
        <taxon>Agaricomycetes</taxon>
        <taxon>Agaricomycetidae</taxon>
        <taxon>Agaricales</taxon>
        <taxon>Tricholomatineae</taxon>
        <taxon>Lyophyllaceae</taxon>
        <taxon>Sphagnurus</taxon>
    </lineage>
</organism>
<dbReference type="OrthoDB" id="2418900at2759"/>
<dbReference type="Proteomes" id="UP000717328">
    <property type="component" value="Unassembled WGS sequence"/>
</dbReference>
<gene>
    <name evidence="1" type="ORF">H0H81_001524</name>
</gene>
<accession>A0A9P7GH57</accession>
<keyword evidence="2" id="KW-1185">Reference proteome</keyword>
<evidence type="ECO:0000313" key="2">
    <source>
        <dbReference type="Proteomes" id="UP000717328"/>
    </source>
</evidence>
<protein>
    <submittedName>
        <fullName evidence="1">Uncharacterized protein</fullName>
    </submittedName>
</protein>